<dbReference type="SUPFAM" id="SSF47095">
    <property type="entry name" value="HMG-box"/>
    <property type="match status" value="1"/>
</dbReference>
<evidence type="ECO:0000313" key="3">
    <source>
        <dbReference type="Proteomes" id="UP000001449"/>
    </source>
</evidence>
<organism evidence="2 3">
    <name type="scientific">Thalassiosira pseudonana</name>
    <name type="common">Marine diatom</name>
    <name type="synonym">Cyclotella nana</name>
    <dbReference type="NCBI Taxonomy" id="35128"/>
    <lineage>
        <taxon>Eukaryota</taxon>
        <taxon>Sar</taxon>
        <taxon>Stramenopiles</taxon>
        <taxon>Ochrophyta</taxon>
        <taxon>Bacillariophyta</taxon>
        <taxon>Coscinodiscophyceae</taxon>
        <taxon>Thalassiosirophycidae</taxon>
        <taxon>Thalassiosirales</taxon>
        <taxon>Thalassiosiraceae</taxon>
        <taxon>Thalassiosira</taxon>
    </lineage>
</organism>
<dbReference type="EMBL" id="CM000647">
    <property type="protein sequence ID" value="EED89724.1"/>
    <property type="molecule type" value="Genomic_DNA"/>
</dbReference>
<dbReference type="RefSeq" id="XP_002293263.1">
    <property type="nucleotide sequence ID" value="XM_002293227.1"/>
</dbReference>
<accession>B8CAQ5</accession>
<evidence type="ECO:0000256" key="1">
    <source>
        <dbReference type="SAM" id="MobiDB-lite"/>
    </source>
</evidence>
<feature type="compositionally biased region" description="Basic residues" evidence="1">
    <location>
        <begin position="131"/>
        <end position="143"/>
    </location>
</feature>
<dbReference type="GeneID" id="7448018"/>
<dbReference type="InterPro" id="IPR036910">
    <property type="entry name" value="HMG_box_dom_sf"/>
</dbReference>
<feature type="compositionally biased region" description="Low complexity" evidence="1">
    <location>
        <begin position="84"/>
        <end position="94"/>
    </location>
</feature>
<dbReference type="HOGENOM" id="CLU_409126_0_0_1"/>
<evidence type="ECO:0000313" key="2">
    <source>
        <dbReference type="EMBL" id="EED89724.1"/>
    </source>
</evidence>
<sequence>MKASRQMREEDSSSVASASSSSAGSNGNSIDTASVIEDGNSNKDENEANLPPEPPGRPMTEYHCFFQLERAYLLQTMDDDATTGDDATANNNAGSPSRYSNPNDEPFPRPSKYQNIHLPPNWYSNQSHPLHSPKPKRSHKKSHGKISFLTLTKTISANWNSVDYETRQYCRDLAEGELRLYNQRMRGYVERWGEEAMRGWKRRKSELKKSRGGKKNKSKAVVVEVVPKKEAIRDIALQRDTKDDAQVVKNSVQQGVNPSIQDHPRQQQGFDERQMHMAYMQHQMSVLQMQHRNRQMQFEQHQMQDCQTMYNQGCMMVKQPQDCAMTKQPQDDQMMQFENPILDCQMMQMQLQKQEHTMRSQRNQMMQMQYQGQRDVHHSDNGGYGYQHQDNAGTNFSQPPLPQCNQNNTQPHYQHECPPLASPNNGMFVIDEHREYNNFSPFKCFSPAASSEAGDVDYFEFPPSGLEAVLAFDEASVVDATAAAAAPPKIPSPSISPVPNYKIDPSVTFLAKNFVNEFAKYLDCDHEVQHEQQQGANNDDELDSLTKDAIDESLYGANHDLKTSSRNTKKSSDSYPELPPVKKAQAKHYEGWDTPDATRKSAFEGFKSPPVKNNNGMKQYESQRYPVKHHHQYPMQPFAHFNQRQYQHQQEATMGNDDPFDASFVDNMVAGV</sequence>
<dbReference type="PaxDb" id="35128-Thaps24557"/>
<dbReference type="Proteomes" id="UP000001449">
    <property type="component" value="Chromosome 12"/>
</dbReference>
<name>B8CAQ5_THAPS</name>
<keyword evidence="3" id="KW-1185">Reference proteome</keyword>
<feature type="region of interest" description="Disordered" evidence="1">
    <location>
        <begin position="556"/>
        <end position="595"/>
    </location>
</feature>
<dbReference type="AlphaFoldDB" id="B8CAQ5"/>
<dbReference type="KEGG" id="tps:THAPSDRAFT_24557"/>
<feature type="region of interest" description="Disordered" evidence="1">
    <location>
        <begin position="80"/>
        <end position="143"/>
    </location>
</feature>
<feature type="compositionally biased region" description="Low complexity" evidence="1">
    <location>
        <begin position="13"/>
        <end position="29"/>
    </location>
</feature>
<protein>
    <recommendedName>
        <fullName evidence="4">HMG box domain-containing protein</fullName>
    </recommendedName>
</protein>
<dbReference type="InParanoid" id="B8CAQ5"/>
<evidence type="ECO:0008006" key="4">
    <source>
        <dbReference type="Google" id="ProtNLM"/>
    </source>
</evidence>
<gene>
    <name evidence="2" type="ORF">THAPSDRAFT_24557</name>
</gene>
<feature type="compositionally biased region" description="Basic and acidic residues" evidence="1">
    <location>
        <begin position="1"/>
        <end position="11"/>
    </location>
</feature>
<feature type="region of interest" description="Disordered" evidence="1">
    <location>
        <begin position="1"/>
        <end position="60"/>
    </location>
</feature>
<proteinExistence type="predicted"/>
<reference evidence="2 3" key="2">
    <citation type="journal article" date="2008" name="Nature">
        <title>The Phaeodactylum genome reveals the evolutionary history of diatom genomes.</title>
        <authorList>
            <person name="Bowler C."/>
            <person name="Allen A.E."/>
            <person name="Badger J.H."/>
            <person name="Grimwood J."/>
            <person name="Jabbari K."/>
            <person name="Kuo A."/>
            <person name="Maheswari U."/>
            <person name="Martens C."/>
            <person name="Maumus F."/>
            <person name="Otillar R.P."/>
            <person name="Rayko E."/>
            <person name="Salamov A."/>
            <person name="Vandepoele K."/>
            <person name="Beszteri B."/>
            <person name="Gruber A."/>
            <person name="Heijde M."/>
            <person name="Katinka M."/>
            <person name="Mock T."/>
            <person name="Valentin K."/>
            <person name="Verret F."/>
            <person name="Berges J.A."/>
            <person name="Brownlee C."/>
            <person name="Cadoret J.P."/>
            <person name="Chiovitti A."/>
            <person name="Choi C.J."/>
            <person name="Coesel S."/>
            <person name="De Martino A."/>
            <person name="Detter J.C."/>
            <person name="Durkin C."/>
            <person name="Falciatore A."/>
            <person name="Fournet J."/>
            <person name="Haruta M."/>
            <person name="Huysman M.J."/>
            <person name="Jenkins B.D."/>
            <person name="Jiroutova K."/>
            <person name="Jorgensen R.E."/>
            <person name="Joubert Y."/>
            <person name="Kaplan A."/>
            <person name="Kroger N."/>
            <person name="Kroth P.G."/>
            <person name="La Roche J."/>
            <person name="Lindquist E."/>
            <person name="Lommer M."/>
            <person name="Martin-Jezequel V."/>
            <person name="Lopez P.J."/>
            <person name="Lucas S."/>
            <person name="Mangogna M."/>
            <person name="McGinnis K."/>
            <person name="Medlin L.K."/>
            <person name="Montsant A."/>
            <person name="Oudot-Le Secq M.P."/>
            <person name="Napoli C."/>
            <person name="Obornik M."/>
            <person name="Parker M.S."/>
            <person name="Petit J.L."/>
            <person name="Porcel B.M."/>
            <person name="Poulsen N."/>
            <person name="Robison M."/>
            <person name="Rychlewski L."/>
            <person name="Rynearson T.A."/>
            <person name="Schmutz J."/>
            <person name="Shapiro H."/>
            <person name="Siaut M."/>
            <person name="Stanley M."/>
            <person name="Sussman M.R."/>
            <person name="Taylor A.R."/>
            <person name="Vardi A."/>
            <person name="von Dassow P."/>
            <person name="Vyverman W."/>
            <person name="Willis A."/>
            <person name="Wyrwicz L.S."/>
            <person name="Rokhsar D.S."/>
            <person name="Weissenbach J."/>
            <person name="Armbrust E.V."/>
            <person name="Green B.R."/>
            <person name="Van de Peer Y."/>
            <person name="Grigoriev I.V."/>
        </authorList>
    </citation>
    <scope>NUCLEOTIDE SEQUENCE [LARGE SCALE GENOMIC DNA]</scope>
    <source>
        <strain evidence="2 3">CCMP1335</strain>
    </source>
</reference>
<reference evidence="2 3" key="1">
    <citation type="journal article" date="2004" name="Science">
        <title>The genome of the diatom Thalassiosira pseudonana: ecology, evolution, and metabolism.</title>
        <authorList>
            <person name="Armbrust E.V."/>
            <person name="Berges J.A."/>
            <person name="Bowler C."/>
            <person name="Green B.R."/>
            <person name="Martinez D."/>
            <person name="Putnam N.H."/>
            <person name="Zhou S."/>
            <person name="Allen A.E."/>
            <person name="Apt K.E."/>
            <person name="Bechner M."/>
            <person name="Brzezinski M.A."/>
            <person name="Chaal B.K."/>
            <person name="Chiovitti A."/>
            <person name="Davis A.K."/>
            <person name="Demarest M.S."/>
            <person name="Detter J.C."/>
            <person name="Glavina T."/>
            <person name="Goodstein D."/>
            <person name="Hadi M.Z."/>
            <person name="Hellsten U."/>
            <person name="Hildebrand M."/>
            <person name="Jenkins B.D."/>
            <person name="Jurka J."/>
            <person name="Kapitonov V.V."/>
            <person name="Kroger N."/>
            <person name="Lau W.W."/>
            <person name="Lane T.W."/>
            <person name="Larimer F.W."/>
            <person name="Lippmeier J.C."/>
            <person name="Lucas S."/>
            <person name="Medina M."/>
            <person name="Montsant A."/>
            <person name="Obornik M."/>
            <person name="Parker M.S."/>
            <person name="Palenik B."/>
            <person name="Pazour G.J."/>
            <person name="Richardson P.M."/>
            <person name="Rynearson T.A."/>
            <person name="Saito M.A."/>
            <person name="Schwartz D.C."/>
            <person name="Thamatrakoln K."/>
            <person name="Valentin K."/>
            <person name="Vardi A."/>
            <person name="Wilkerson F.P."/>
            <person name="Rokhsar D.S."/>
        </authorList>
    </citation>
    <scope>NUCLEOTIDE SEQUENCE [LARGE SCALE GENOMIC DNA]</scope>
    <source>
        <strain evidence="2 3">CCMP1335</strain>
    </source>
</reference>
<feature type="compositionally biased region" description="Polar residues" evidence="1">
    <location>
        <begin position="388"/>
        <end position="412"/>
    </location>
</feature>
<feature type="region of interest" description="Disordered" evidence="1">
    <location>
        <begin position="375"/>
        <end position="416"/>
    </location>
</feature>
<dbReference type="Gene3D" id="1.10.30.10">
    <property type="entry name" value="High mobility group box domain"/>
    <property type="match status" value="1"/>
</dbReference>